<dbReference type="EMBL" id="JAWXYG010000013">
    <property type="protein sequence ID" value="KAK4254976.1"/>
    <property type="molecule type" value="Genomic_DNA"/>
</dbReference>
<organism evidence="4 5">
    <name type="scientific">Acacia crassicarpa</name>
    <name type="common">northern wattle</name>
    <dbReference type="NCBI Taxonomy" id="499986"/>
    <lineage>
        <taxon>Eukaryota</taxon>
        <taxon>Viridiplantae</taxon>
        <taxon>Streptophyta</taxon>
        <taxon>Embryophyta</taxon>
        <taxon>Tracheophyta</taxon>
        <taxon>Spermatophyta</taxon>
        <taxon>Magnoliopsida</taxon>
        <taxon>eudicotyledons</taxon>
        <taxon>Gunneridae</taxon>
        <taxon>Pentapetalae</taxon>
        <taxon>rosids</taxon>
        <taxon>fabids</taxon>
        <taxon>Fabales</taxon>
        <taxon>Fabaceae</taxon>
        <taxon>Caesalpinioideae</taxon>
        <taxon>mimosoid clade</taxon>
        <taxon>Acacieae</taxon>
        <taxon>Acacia</taxon>
    </lineage>
</organism>
<dbReference type="GO" id="GO:0042393">
    <property type="term" value="F:histone binding"/>
    <property type="evidence" value="ECO:0007669"/>
    <property type="project" value="TreeGrafter"/>
</dbReference>
<evidence type="ECO:0000256" key="2">
    <source>
        <dbReference type="ARBA" id="ARBA00023242"/>
    </source>
</evidence>
<keyword evidence="5" id="KW-1185">Reference proteome</keyword>
<dbReference type="PANTHER" id="PTHR47025">
    <property type="entry name" value="AUTOIMMUNE REGULATOR"/>
    <property type="match status" value="1"/>
</dbReference>
<keyword evidence="2" id="KW-0539">Nucleus</keyword>
<evidence type="ECO:0000313" key="5">
    <source>
        <dbReference type="Proteomes" id="UP001293593"/>
    </source>
</evidence>
<feature type="domain" description="Tify" evidence="3">
    <location>
        <begin position="285"/>
        <end position="340"/>
    </location>
</feature>
<reference evidence="4" key="1">
    <citation type="submission" date="2023-10" db="EMBL/GenBank/DDBJ databases">
        <title>Chromosome-level genome of the transformable northern wattle, Acacia crassicarpa.</title>
        <authorList>
            <person name="Massaro I."/>
            <person name="Sinha N.R."/>
            <person name="Poethig S."/>
            <person name="Leichty A.R."/>
        </authorList>
    </citation>
    <scope>NUCLEOTIDE SEQUENCE</scope>
    <source>
        <strain evidence="4">Acra3RX</strain>
        <tissue evidence="4">Leaf</tissue>
    </source>
</reference>
<evidence type="ECO:0000313" key="4">
    <source>
        <dbReference type="EMBL" id="KAK4254976.1"/>
    </source>
</evidence>
<dbReference type="GO" id="GO:0045944">
    <property type="term" value="P:positive regulation of transcription by RNA polymerase II"/>
    <property type="evidence" value="ECO:0007669"/>
    <property type="project" value="TreeGrafter"/>
</dbReference>
<accession>A0AAE1IPM9</accession>
<gene>
    <name evidence="4" type="ORF">QN277_008043</name>
</gene>
<dbReference type="PANTHER" id="PTHR47025:SF10">
    <property type="entry name" value="DNA-BINDING PROTEIN"/>
    <property type="match status" value="1"/>
</dbReference>
<sequence length="390" mass="43048">MGDEKTAFDHPSKIEPKRSRHWFVDSAEIDSLPNKKQATEDANGKSSSGLSNAFTSWESNSSVDSIPIQFIGRSFRSETRPCNFGEKKTLFVADDLNARTEMIYGEDSSFDLSISHSVQDSDTCLGFSGINRVKVDGVKDCNLNTQNVGSLHQAYNREPDARSVSMGQDVTNVISFGGFLDEQDVIPVNRPAGDYDPLYNQSSVEVSLAAHKTETDISNSNAVVNSPQLAKLKPESLSKTSPEVKVTRKGVPNSFPSNVRNLISTGMLDGVPVKYISVAGEELPGVIKGFGYLCGCQSCDYTKVLNAHEFETHAGCKTKHPHKHIYFENGKTIYQIVQELKNTPESLLVDTIQTVLGSQINQKAFHIWKESFQAATRELQRIYGKEVLNI</sequence>
<dbReference type="GO" id="GO:0003682">
    <property type="term" value="F:chromatin binding"/>
    <property type="evidence" value="ECO:0007669"/>
    <property type="project" value="TreeGrafter"/>
</dbReference>
<proteinExistence type="predicted"/>
<dbReference type="InterPro" id="IPR032308">
    <property type="entry name" value="TDBD"/>
</dbReference>
<comment type="caution">
    <text evidence="4">The sequence shown here is derived from an EMBL/GenBank/DDBJ whole genome shotgun (WGS) entry which is preliminary data.</text>
</comment>
<dbReference type="Proteomes" id="UP001293593">
    <property type="component" value="Unassembled WGS sequence"/>
</dbReference>
<dbReference type="Pfam" id="PF16135">
    <property type="entry name" value="TDBD"/>
    <property type="match status" value="1"/>
</dbReference>
<comment type="subcellular location">
    <subcellularLocation>
        <location evidence="1">Nucleus</location>
    </subcellularLocation>
</comment>
<dbReference type="GO" id="GO:0000977">
    <property type="term" value="F:RNA polymerase II transcription regulatory region sequence-specific DNA binding"/>
    <property type="evidence" value="ECO:0007669"/>
    <property type="project" value="TreeGrafter"/>
</dbReference>
<dbReference type="GO" id="GO:0005634">
    <property type="term" value="C:nucleus"/>
    <property type="evidence" value="ECO:0007669"/>
    <property type="project" value="UniProtKB-SubCell"/>
</dbReference>
<evidence type="ECO:0000259" key="3">
    <source>
        <dbReference type="Pfam" id="PF16135"/>
    </source>
</evidence>
<name>A0AAE1IPM9_9FABA</name>
<protein>
    <recommendedName>
        <fullName evidence="3">Tify domain-containing protein</fullName>
    </recommendedName>
</protein>
<evidence type="ECO:0000256" key="1">
    <source>
        <dbReference type="ARBA" id="ARBA00004123"/>
    </source>
</evidence>
<dbReference type="AlphaFoldDB" id="A0AAE1IPM9"/>